<comment type="caution">
    <text evidence="6">The sequence shown here is derived from an EMBL/GenBank/DDBJ whole genome shotgun (WGS) entry which is preliminary data.</text>
</comment>
<feature type="transmembrane region" description="Helical" evidence="4">
    <location>
        <begin position="49"/>
        <end position="68"/>
    </location>
</feature>
<evidence type="ECO:0000313" key="6">
    <source>
        <dbReference type="EMBL" id="CAG5120699.1"/>
    </source>
</evidence>
<feature type="domain" description="Carboxylesterase type B" evidence="5">
    <location>
        <begin position="90"/>
        <end position="581"/>
    </location>
</feature>
<dbReference type="PANTHER" id="PTHR45570">
    <property type="entry name" value="CARBOXYLIC ESTER HYDROLASE"/>
    <property type="match status" value="1"/>
</dbReference>
<evidence type="ECO:0000259" key="5">
    <source>
        <dbReference type="Pfam" id="PF00135"/>
    </source>
</evidence>
<dbReference type="Pfam" id="PF00135">
    <property type="entry name" value="COesterase"/>
    <property type="match status" value="1"/>
</dbReference>
<dbReference type="PROSITE" id="PS00122">
    <property type="entry name" value="CARBOXYLESTERASE_B_1"/>
    <property type="match status" value="1"/>
</dbReference>
<accession>A0A8S3YV75</accession>
<reference evidence="6" key="1">
    <citation type="submission" date="2021-04" db="EMBL/GenBank/DDBJ databases">
        <authorList>
            <consortium name="Molecular Ecology Group"/>
        </authorList>
    </citation>
    <scope>NUCLEOTIDE SEQUENCE</scope>
</reference>
<evidence type="ECO:0000256" key="2">
    <source>
        <dbReference type="ARBA" id="ARBA00022801"/>
    </source>
</evidence>
<dbReference type="SUPFAM" id="SSF53474">
    <property type="entry name" value="alpha/beta-Hydrolases"/>
    <property type="match status" value="1"/>
</dbReference>
<proteinExistence type="inferred from homology"/>
<evidence type="ECO:0000256" key="4">
    <source>
        <dbReference type="SAM" id="Phobius"/>
    </source>
</evidence>
<dbReference type="InterPro" id="IPR019826">
    <property type="entry name" value="Carboxylesterase_B_AS"/>
</dbReference>
<keyword evidence="2 3" id="KW-0378">Hydrolase</keyword>
<keyword evidence="4" id="KW-0472">Membrane</keyword>
<protein>
    <recommendedName>
        <fullName evidence="3">Carboxylic ester hydrolase</fullName>
        <ecNumber evidence="3">3.1.1.-</ecNumber>
    </recommendedName>
</protein>
<dbReference type="InterPro" id="IPR002018">
    <property type="entry name" value="CarbesteraseB"/>
</dbReference>
<keyword evidence="4" id="KW-0812">Transmembrane</keyword>
<dbReference type="Proteomes" id="UP000678393">
    <property type="component" value="Unassembled WGS sequence"/>
</dbReference>
<dbReference type="EC" id="3.1.1.-" evidence="3"/>
<dbReference type="OrthoDB" id="3200163at2759"/>
<keyword evidence="7" id="KW-1185">Reference proteome</keyword>
<evidence type="ECO:0000256" key="1">
    <source>
        <dbReference type="ARBA" id="ARBA00005964"/>
    </source>
</evidence>
<dbReference type="EMBL" id="CAJHNH020000953">
    <property type="protein sequence ID" value="CAG5120699.1"/>
    <property type="molecule type" value="Genomic_DNA"/>
</dbReference>
<evidence type="ECO:0000256" key="3">
    <source>
        <dbReference type="RuleBase" id="RU361235"/>
    </source>
</evidence>
<evidence type="ECO:0000313" key="7">
    <source>
        <dbReference type="Proteomes" id="UP000678393"/>
    </source>
</evidence>
<keyword evidence="4" id="KW-1133">Transmembrane helix</keyword>
<dbReference type="Gene3D" id="3.40.50.1820">
    <property type="entry name" value="alpha/beta hydrolase"/>
    <property type="match status" value="1"/>
</dbReference>
<sequence length="622" mass="69299">MVVTSDNVHLAPEIHMQHEPLLSEFNIFDDRTRYFKQKRPAMTKCINKWIVLATAVLVITIFAAFSLAHTTDTSDASTAASTDNKKPDPLLVETKHGRVRGFYRDEVRVFHGVPYAQDPSGDRRWLPPIEPKPWSDIFDATKIPPGCPQACDIPLFCSNQSSENCLFLEIYTPLPTENLVEVLVYLHGGGFRDVTSTVPIFDPTKLVQISGIIVVKVEYRIGALGFLNSGTGEDDAKGNYGLLDQRLALVWVSENIRLFGGDPDKVTLAGQSAGAQSVIFHTVSEGSSRYFRFAIIESPPLSLPYQAPKVAIRHAQAFSEILGCLEQNSTTVNISCLRQKPVKDILEAQKKADEDLGFFQKLEPWCPVTDGQIVTAEMLASLITYASSNKTKKPIIWSFTAEEAVLYVNSIASSPVPEFLYRIVLGTLLMSTPDTVTQLYPATNPNDTRYDLAVLFTDAIFRCPIRQMAQLLAQAARSNRVWVYKWAKSLANQLPEYFSFCTDRSCHGVTIPYFFQSFKAALGNASDEDIRMSNALIDYLTNFIKFGDPNGEKQLGYYNNTANNHGTGSSLETSLIYWPTVNGGQPNVTTQLLFTADARLEVTSQTTDERCQAWDSTHYSLR</sequence>
<dbReference type="AlphaFoldDB" id="A0A8S3YV75"/>
<dbReference type="InterPro" id="IPR029058">
    <property type="entry name" value="AB_hydrolase_fold"/>
</dbReference>
<name>A0A8S3YV75_9EUPU</name>
<organism evidence="6 7">
    <name type="scientific">Candidula unifasciata</name>
    <dbReference type="NCBI Taxonomy" id="100452"/>
    <lineage>
        <taxon>Eukaryota</taxon>
        <taxon>Metazoa</taxon>
        <taxon>Spiralia</taxon>
        <taxon>Lophotrochozoa</taxon>
        <taxon>Mollusca</taxon>
        <taxon>Gastropoda</taxon>
        <taxon>Heterobranchia</taxon>
        <taxon>Euthyneura</taxon>
        <taxon>Panpulmonata</taxon>
        <taxon>Eupulmonata</taxon>
        <taxon>Stylommatophora</taxon>
        <taxon>Helicina</taxon>
        <taxon>Helicoidea</taxon>
        <taxon>Geomitridae</taxon>
        <taxon>Candidula</taxon>
    </lineage>
</organism>
<comment type="similarity">
    <text evidence="1 3">Belongs to the type-B carboxylesterase/lipase family.</text>
</comment>
<dbReference type="GO" id="GO:0016787">
    <property type="term" value="F:hydrolase activity"/>
    <property type="evidence" value="ECO:0007669"/>
    <property type="project" value="UniProtKB-KW"/>
</dbReference>
<gene>
    <name evidence="6" type="ORF">CUNI_LOCUS6257</name>
</gene>
<dbReference type="PANTHER" id="PTHR45570:SF1">
    <property type="entry name" value="CARBOXYLIC ESTER HYDROLASE"/>
    <property type="match status" value="1"/>
</dbReference>